<keyword evidence="2" id="KW-1185">Reference proteome</keyword>
<name>A0A428Q9T4_9HYPO</name>
<dbReference type="AlphaFoldDB" id="A0A428Q9T4"/>
<evidence type="ECO:0000313" key="1">
    <source>
        <dbReference type="EMBL" id="RSL62054.1"/>
    </source>
</evidence>
<reference evidence="1 2" key="1">
    <citation type="submission" date="2017-06" db="EMBL/GenBank/DDBJ databases">
        <title>Comparative genomic analysis of Ambrosia Fusariam Clade fungi.</title>
        <authorList>
            <person name="Stajich J.E."/>
            <person name="Carrillo J."/>
            <person name="Kijimoto T."/>
            <person name="Eskalen A."/>
            <person name="O'Donnell K."/>
            <person name="Kasson M."/>
        </authorList>
    </citation>
    <scope>NUCLEOTIDE SEQUENCE [LARGE SCALE GENOMIC DNA]</scope>
    <source>
        <strain evidence="1 2">NRRL62584</strain>
    </source>
</reference>
<dbReference type="Proteomes" id="UP000288168">
    <property type="component" value="Unassembled WGS sequence"/>
</dbReference>
<accession>A0A428Q9T4</accession>
<gene>
    <name evidence="1" type="ORF">CEP54_005947</name>
</gene>
<evidence type="ECO:0000313" key="2">
    <source>
        <dbReference type="Proteomes" id="UP000288168"/>
    </source>
</evidence>
<sequence>MDFKDVLTLRRVQIRAVKGECLVDGYSQELTEQEEGCKERTDDGRNDIYLPLVAVWHREVQVHRVLDRRDGWGWRWDVSTCGFSVAPAFAGRSPRESPE</sequence>
<comment type="caution">
    <text evidence="1">The sequence shown here is derived from an EMBL/GenBank/DDBJ whole genome shotgun (WGS) entry which is preliminary data.</text>
</comment>
<organism evidence="1 2">
    <name type="scientific">Fusarium duplospermum</name>
    <dbReference type="NCBI Taxonomy" id="1325734"/>
    <lineage>
        <taxon>Eukaryota</taxon>
        <taxon>Fungi</taxon>
        <taxon>Dikarya</taxon>
        <taxon>Ascomycota</taxon>
        <taxon>Pezizomycotina</taxon>
        <taxon>Sordariomycetes</taxon>
        <taxon>Hypocreomycetidae</taxon>
        <taxon>Hypocreales</taxon>
        <taxon>Nectriaceae</taxon>
        <taxon>Fusarium</taxon>
        <taxon>Fusarium solani species complex</taxon>
    </lineage>
</organism>
<dbReference type="EMBL" id="NKCI01000047">
    <property type="protein sequence ID" value="RSL62054.1"/>
    <property type="molecule type" value="Genomic_DNA"/>
</dbReference>
<proteinExistence type="predicted"/>
<protein>
    <submittedName>
        <fullName evidence="1">Uncharacterized protein</fullName>
    </submittedName>
</protein>